<name>A0AAD5Y1V7_9FUNG</name>
<gene>
    <name evidence="1" type="ORF">HK103_007261</name>
</gene>
<comment type="caution">
    <text evidence="1">The sequence shown here is derived from an EMBL/GenBank/DDBJ whole genome shotgun (WGS) entry which is preliminary data.</text>
</comment>
<dbReference type="InterPro" id="IPR053169">
    <property type="entry name" value="MUG_Protein"/>
</dbReference>
<dbReference type="EMBL" id="JADGKB010000088">
    <property type="protein sequence ID" value="KAJ3254291.1"/>
    <property type="molecule type" value="Genomic_DNA"/>
</dbReference>
<proteinExistence type="predicted"/>
<reference evidence="1" key="1">
    <citation type="submission" date="2020-05" db="EMBL/GenBank/DDBJ databases">
        <title>Phylogenomic resolution of chytrid fungi.</title>
        <authorList>
            <person name="Stajich J.E."/>
            <person name="Amses K."/>
            <person name="Simmons R."/>
            <person name="Seto K."/>
            <person name="Myers J."/>
            <person name="Bonds A."/>
            <person name="Quandt C.A."/>
            <person name="Barry K."/>
            <person name="Liu P."/>
            <person name="Grigoriev I."/>
            <person name="Longcore J.E."/>
            <person name="James T.Y."/>
        </authorList>
    </citation>
    <scope>NUCLEOTIDE SEQUENCE</scope>
    <source>
        <strain evidence="1">PLAUS21</strain>
    </source>
</reference>
<dbReference type="Pfam" id="PF03663">
    <property type="entry name" value="Glyco_hydro_76"/>
    <property type="match status" value="1"/>
</dbReference>
<dbReference type="SUPFAM" id="SSF48208">
    <property type="entry name" value="Six-hairpin glycosidases"/>
    <property type="match status" value="1"/>
</dbReference>
<evidence type="ECO:0000313" key="1">
    <source>
        <dbReference type="EMBL" id="KAJ3254291.1"/>
    </source>
</evidence>
<dbReference type="Gene3D" id="1.50.10.20">
    <property type="match status" value="1"/>
</dbReference>
<dbReference type="Proteomes" id="UP001210925">
    <property type="component" value="Unassembled WGS sequence"/>
</dbReference>
<evidence type="ECO:0000313" key="2">
    <source>
        <dbReference type="Proteomes" id="UP001210925"/>
    </source>
</evidence>
<dbReference type="InterPro" id="IPR008928">
    <property type="entry name" value="6-hairpin_glycosidase_sf"/>
</dbReference>
<accession>A0AAD5Y1V7</accession>
<dbReference type="SUPFAM" id="SSF49695">
    <property type="entry name" value="gamma-Crystallin-like"/>
    <property type="match status" value="1"/>
</dbReference>
<dbReference type="Gene3D" id="2.60.20.10">
    <property type="entry name" value="Crystallins"/>
    <property type="match status" value="1"/>
</dbReference>
<dbReference type="InterPro" id="IPR005198">
    <property type="entry name" value="Glyco_hydro_76"/>
</dbReference>
<dbReference type="InterPro" id="IPR011024">
    <property type="entry name" value="G_crystallin-like"/>
</dbReference>
<protein>
    <recommendedName>
        <fullName evidence="3">Mannan endo-1,6-alpha-mannosidase</fullName>
    </recommendedName>
</protein>
<organism evidence="1 2">
    <name type="scientific">Boothiomyces macroporosus</name>
    <dbReference type="NCBI Taxonomy" id="261099"/>
    <lineage>
        <taxon>Eukaryota</taxon>
        <taxon>Fungi</taxon>
        <taxon>Fungi incertae sedis</taxon>
        <taxon>Chytridiomycota</taxon>
        <taxon>Chytridiomycota incertae sedis</taxon>
        <taxon>Chytridiomycetes</taxon>
        <taxon>Rhizophydiales</taxon>
        <taxon>Terramycetaceae</taxon>
        <taxon>Boothiomyces</taxon>
    </lineage>
</organism>
<dbReference type="GO" id="GO:0005975">
    <property type="term" value="P:carbohydrate metabolic process"/>
    <property type="evidence" value="ECO:0007669"/>
    <property type="project" value="InterPro"/>
</dbReference>
<keyword evidence="2" id="KW-1185">Reference proteome</keyword>
<sequence>MKNYYFLLLQSVVATRSVSDVASHFLVTYQDTTAATMDQLDYWPRANVYQAMFDHYELTGLRDSTLNQYLSKLSKFDYKGDSNQYLDDRAWLALAALKAHDLQPNQEYIDHAAHEHQLMQQSWSSKCGGGVLWTINGDYKNTIANGLYFELSSKLFLKTKNQFYLNEAQKTIDWIMNVAKLYDGKVFLDGIKNIDSTCSLNGGIYSYQHGVIISGMVNMYKATSDQNWLGQAVQMAVNSISSFSTNNVIREYSSCDRSGSANDCGNDGALFKGIYVRGLYRLLQVTGVNPQTSSVAKLLSNSWNSLTETDMYSANPQTLVAGLNWAGKSQRKDSRAQVIALDLLNSQYVVSPQETLACVYWDANFGGRQICYTEQGYYDAPWNDAISSLIVVAPKCKVTLAEDGNMGGRTKTFGYGSVPYVGKDFNDITSSLQISC</sequence>
<dbReference type="PANTHER" id="PTHR47791:SF3">
    <property type="entry name" value="MEIOTICALLY UP-REGULATED GENE 191 PROTEIN"/>
    <property type="match status" value="1"/>
</dbReference>
<evidence type="ECO:0008006" key="3">
    <source>
        <dbReference type="Google" id="ProtNLM"/>
    </source>
</evidence>
<dbReference type="AlphaFoldDB" id="A0AAD5Y1V7"/>
<dbReference type="PANTHER" id="PTHR47791">
    <property type="entry name" value="MEIOTICALLY UP-REGULATED GENE 191 PROTEIN"/>
    <property type="match status" value="1"/>
</dbReference>